<name>D8TT31_VOLCA</name>
<dbReference type="GO" id="GO:0016787">
    <property type="term" value="F:hydrolase activity"/>
    <property type="evidence" value="ECO:0007669"/>
    <property type="project" value="InterPro"/>
</dbReference>
<proteinExistence type="predicted"/>
<dbReference type="Gene3D" id="3.40.50.1820">
    <property type="entry name" value="alpha/beta hydrolase"/>
    <property type="match status" value="1"/>
</dbReference>
<dbReference type="STRING" id="3068.D8TT31"/>
<dbReference type="AlphaFoldDB" id="D8TT31"/>
<dbReference type="PANTHER" id="PTHR15394:SF3">
    <property type="entry name" value="SERINE HYDROLASE RBBP9"/>
    <property type="match status" value="1"/>
</dbReference>
<dbReference type="InParanoid" id="D8TT31"/>
<reference evidence="1 2" key="1">
    <citation type="journal article" date="2010" name="Science">
        <title>Genomic analysis of organismal complexity in the multicellular green alga Volvox carteri.</title>
        <authorList>
            <person name="Prochnik S.E."/>
            <person name="Umen J."/>
            <person name="Nedelcu A.M."/>
            <person name="Hallmann A."/>
            <person name="Miller S.M."/>
            <person name="Nishii I."/>
            <person name="Ferris P."/>
            <person name="Kuo A."/>
            <person name="Mitros T."/>
            <person name="Fritz-Laylin L.K."/>
            <person name="Hellsten U."/>
            <person name="Chapman J."/>
            <person name="Simakov O."/>
            <person name="Rensing S.A."/>
            <person name="Terry A."/>
            <person name="Pangilinan J."/>
            <person name="Kapitonov V."/>
            <person name="Jurka J."/>
            <person name="Salamov A."/>
            <person name="Shapiro H."/>
            <person name="Schmutz J."/>
            <person name="Grimwood J."/>
            <person name="Lindquist E."/>
            <person name="Lucas S."/>
            <person name="Grigoriev I.V."/>
            <person name="Schmitt R."/>
            <person name="Kirk D."/>
            <person name="Rokhsar D.S."/>
        </authorList>
    </citation>
    <scope>NUCLEOTIDE SEQUENCE [LARGE SCALE GENOMIC DNA]</scope>
    <source>
        <strain evidence="2">f. Nagariensis / Eve</strain>
    </source>
</reference>
<dbReference type="Pfam" id="PF06821">
    <property type="entry name" value="Ser_hydrolase"/>
    <property type="match status" value="1"/>
</dbReference>
<protein>
    <submittedName>
        <fullName evidence="1">Uncharacterized protein</fullName>
    </submittedName>
</protein>
<dbReference type="Proteomes" id="UP000001058">
    <property type="component" value="Unassembled WGS sequence"/>
</dbReference>
<dbReference type="eggNOG" id="ENOG502QVNM">
    <property type="taxonomic scope" value="Eukaryota"/>
</dbReference>
<dbReference type="KEGG" id="vcn:VOLCADRAFT_101873"/>
<evidence type="ECO:0000313" key="1">
    <source>
        <dbReference type="EMBL" id="EFJ49587.1"/>
    </source>
</evidence>
<dbReference type="OrthoDB" id="495350at2759"/>
<accession>D8TT31</accession>
<dbReference type="EMBL" id="GL378335">
    <property type="protein sequence ID" value="EFJ49587.1"/>
    <property type="molecule type" value="Genomic_DNA"/>
</dbReference>
<dbReference type="GeneID" id="9618739"/>
<dbReference type="InterPro" id="IPR029058">
    <property type="entry name" value="AB_hydrolase_fold"/>
</dbReference>
<gene>
    <name evidence="1" type="ORF">VOLCADRAFT_101873</name>
</gene>
<keyword evidence="2" id="KW-1185">Reference proteome</keyword>
<sequence>MVPPITVAIVPGNGAGDVENCNWYGWLKAQLQSRWPETQVRVMLRNMPDPVRARETVWLPFMANHLNCGENSIIVGHSSGAAAGMRFAETSKVLGLVLVAAYVSDLGDANEAASGYFNRPWEWEKIKANASFITQFASRDDPFLPWREQQQVAACLGTELRAYEDRGHFQDEEQPEILEALEAQLAAALAAGDGCA</sequence>
<dbReference type="InterPro" id="IPR010662">
    <property type="entry name" value="RBBP9/YdeN"/>
</dbReference>
<evidence type="ECO:0000313" key="2">
    <source>
        <dbReference type="Proteomes" id="UP000001058"/>
    </source>
</evidence>
<dbReference type="SUPFAM" id="SSF53474">
    <property type="entry name" value="alpha/beta-Hydrolases"/>
    <property type="match status" value="1"/>
</dbReference>
<dbReference type="RefSeq" id="XP_002949568.1">
    <property type="nucleotide sequence ID" value="XM_002949522.1"/>
</dbReference>
<organism evidence="2">
    <name type="scientific">Volvox carteri f. nagariensis</name>
    <dbReference type="NCBI Taxonomy" id="3068"/>
    <lineage>
        <taxon>Eukaryota</taxon>
        <taxon>Viridiplantae</taxon>
        <taxon>Chlorophyta</taxon>
        <taxon>core chlorophytes</taxon>
        <taxon>Chlorophyceae</taxon>
        <taxon>CS clade</taxon>
        <taxon>Chlamydomonadales</taxon>
        <taxon>Volvocaceae</taxon>
        <taxon>Volvox</taxon>
    </lineage>
</organism>
<dbReference type="PANTHER" id="PTHR15394">
    <property type="entry name" value="SERINE HYDROLASE RBBP9"/>
    <property type="match status" value="1"/>
</dbReference>